<keyword evidence="1" id="KW-0732">Signal</keyword>
<sequence length="238" mass="25190">MNEHRGASAWGAALAGAAGGAVATVLLAVAAVQSGWGDRLVRQAMVDNPQILTETADALRDRQFAPVLAANRQSIETPFGSSWEGARDGDVTLVEYYDYACGYCKASLPVIDKLVAEDPKLKVVYREFPILGPESEAASRMALAASKAGRFMAFHDAMYAAGRPSPATLEQAARAAGIPNAIPADGEVDKELRRNFQHAQQLGASGTPLFVVGDKVFNGAVGYEVLKQAIAEARKNKA</sequence>
<gene>
    <name evidence="7" type="ORF">GCM10022280_24210</name>
</gene>
<dbReference type="Pfam" id="PF01323">
    <property type="entry name" value="DSBA"/>
    <property type="match status" value="1"/>
</dbReference>
<evidence type="ECO:0000313" key="8">
    <source>
        <dbReference type="Proteomes" id="UP001500235"/>
    </source>
</evidence>
<feature type="domain" description="Thioredoxin" evidence="6">
    <location>
        <begin position="59"/>
        <end position="235"/>
    </location>
</feature>
<keyword evidence="3" id="KW-1015">Disulfide bond</keyword>
<dbReference type="CDD" id="cd03023">
    <property type="entry name" value="DsbA_Com1_like"/>
    <property type="match status" value="1"/>
</dbReference>
<name>A0ABP7T8L5_9SPHN</name>
<dbReference type="InterPro" id="IPR036249">
    <property type="entry name" value="Thioredoxin-like_sf"/>
</dbReference>
<keyword evidence="4" id="KW-0676">Redox-active center</keyword>
<reference evidence="8" key="1">
    <citation type="journal article" date="2019" name="Int. J. Syst. Evol. Microbiol.">
        <title>The Global Catalogue of Microorganisms (GCM) 10K type strain sequencing project: providing services to taxonomists for standard genome sequencing and annotation.</title>
        <authorList>
            <consortium name="The Broad Institute Genomics Platform"/>
            <consortium name="The Broad Institute Genome Sequencing Center for Infectious Disease"/>
            <person name="Wu L."/>
            <person name="Ma J."/>
        </authorList>
    </citation>
    <scope>NUCLEOTIDE SEQUENCE [LARGE SCALE GENOMIC DNA]</scope>
    <source>
        <strain evidence="8">JCM 17563</strain>
    </source>
</reference>
<evidence type="ECO:0000256" key="5">
    <source>
        <dbReference type="SAM" id="Phobius"/>
    </source>
</evidence>
<accession>A0ABP7T8L5</accession>
<organism evidence="7 8">
    <name type="scientific">Sphingomonas swuensis</name>
    <dbReference type="NCBI Taxonomy" id="977800"/>
    <lineage>
        <taxon>Bacteria</taxon>
        <taxon>Pseudomonadati</taxon>
        <taxon>Pseudomonadota</taxon>
        <taxon>Alphaproteobacteria</taxon>
        <taxon>Sphingomonadales</taxon>
        <taxon>Sphingomonadaceae</taxon>
        <taxon>Sphingomonas</taxon>
    </lineage>
</organism>
<protein>
    <submittedName>
        <fullName evidence="7">DsbA family protein</fullName>
    </submittedName>
</protein>
<keyword evidence="5" id="KW-1133">Transmembrane helix</keyword>
<dbReference type="Gene3D" id="3.40.30.10">
    <property type="entry name" value="Glutaredoxin"/>
    <property type="match status" value="1"/>
</dbReference>
<proteinExistence type="predicted"/>
<dbReference type="EMBL" id="BAABBQ010000001">
    <property type="protein sequence ID" value="GAA4022687.1"/>
    <property type="molecule type" value="Genomic_DNA"/>
</dbReference>
<keyword evidence="5" id="KW-0472">Membrane</keyword>
<dbReference type="InterPro" id="IPR013766">
    <property type="entry name" value="Thioredoxin_domain"/>
</dbReference>
<dbReference type="SUPFAM" id="SSF52833">
    <property type="entry name" value="Thioredoxin-like"/>
    <property type="match status" value="1"/>
</dbReference>
<dbReference type="PANTHER" id="PTHR13887">
    <property type="entry name" value="GLUTATHIONE S-TRANSFERASE KAPPA"/>
    <property type="match status" value="1"/>
</dbReference>
<evidence type="ECO:0000313" key="7">
    <source>
        <dbReference type="EMBL" id="GAA4022687.1"/>
    </source>
</evidence>
<keyword evidence="2" id="KW-0560">Oxidoreductase</keyword>
<keyword evidence="5" id="KW-0812">Transmembrane</keyword>
<evidence type="ECO:0000256" key="3">
    <source>
        <dbReference type="ARBA" id="ARBA00023157"/>
    </source>
</evidence>
<comment type="caution">
    <text evidence="7">The sequence shown here is derived from an EMBL/GenBank/DDBJ whole genome shotgun (WGS) entry which is preliminary data.</text>
</comment>
<keyword evidence="8" id="KW-1185">Reference proteome</keyword>
<evidence type="ECO:0000256" key="4">
    <source>
        <dbReference type="ARBA" id="ARBA00023284"/>
    </source>
</evidence>
<dbReference type="InterPro" id="IPR001853">
    <property type="entry name" value="DSBA-like_thioredoxin_dom"/>
</dbReference>
<dbReference type="RefSeq" id="WP_344707649.1">
    <property type="nucleotide sequence ID" value="NZ_BAABBQ010000001.1"/>
</dbReference>
<dbReference type="PANTHER" id="PTHR13887:SF14">
    <property type="entry name" value="DISULFIDE BOND FORMATION PROTEIN D"/>
    <property type="match status" value="1"/>
</dbReference>
<dbReference type="Proteomes" id="UP001500235">
    <property type="component" value="Unassembled WGS sequence"/>
</dbReference>
<evidence type="ECO:0000256" key="2">
    <source>
        <dbReference type="ARBA" id="ARBA00023002"/>
    </source>
</evidence>
<dbReference type="PROSITE" id="PS51352">
    <property type="entry name" value="THIOREDOXIN_2"/>
    <property type="match status" value="1"/>
</dbReference>
<feature type="transmembrane region" description="Helical" evidence="5">
    <location>
        <begin position="12"/>
        <end position="32"/>
    </location>
</feature>
<evidence type="ECO:0000259" key="6">
    <source>
        <dbReference type="PROSITE" id="PS51352"/>
    </source>
</evidence>
<evidence type="ECO:0000256" key="1">
    <source>
        <dbReference type="ARBA" id="ARBA00022729"/>
    </source>
</evidence>